<dbReference type="PANTHER" id="PTHR42986:SF1">
    <property type="entry name" value="BENZALDEHYDE DEHYDROGENASE YFMT"/>
    <property type="match status" value="1"/>
</dbReference>
<evidence type="ECO:0000256" key="3">
    <source>
        <dbReference type="ARBA" id="ARBA00023027"/>
    </source>
</evidence>
<evidence type="ECO:0000256" key="5">
    <source>
        <dbReference type="RuleBase" id="RU003345"/>
    </source>
</evidence>
<dbReference type="PANTHER" id="PTHR42986">
    <property type="entry name" value="BENZALDEHYDE DEHYDROGENASE YFMT"/>
    <property type="match status" value="1"/>
</dbReference>
<protein>
    <submittedName>
        <fullName evidence="7">Aldehyde dehydrogenase family protein</fullName>
    </submittedName>
</protein>
<dbReference type="PROSITE" id="PS00687">
    <property type="entry name" value="ALDEHYDE_DEHYDR_GLU"/>
    <property type="match status" value="1"/>
</dbReference>
<keyword evidence="2 5" id="KW-0560">Oxidoreductase</keyword>
<dbReference type="SUPFAM" id="SSF53720">
    <property type="entry name" value="ALDH-like"/>
    <property type="match status" value="1"/>
</dbReference>
<name>A0ABW4EWV8_9PSEU</name>
<dbReference type="RefSeq" id="WP_344728631.1">
    <property type="nucleotide sequence ID" value="NZ_BAAAUS010000052.1"/>
</dbReference>
<evidence type="ECO:0000256" key="2">
    <source>
        <dbReference type="ARBA" id="ARBA00023002"/>
    </source>
</evidence>
<dbReference type="EMBL" id="JBHUCO010000017">
    <property type="protein sequence ID" value="MFD1519333.1"/>
    <property type="molecule type" value="Genomic_DNA"/>
</dbReference>
<comment type="similarity">
    <text evidence="1 5">Belongs to the aldehyde dehydrogenase family.</text>
</comment>
<evidence type="ECO:0000256" key="4">
    <source>
        <dbReference type="PROSITE-ProRule" id="PRU10007"/>
    </source>
</evidence>
<gene>
    <name evidence="7" type="ORF">ACFSJD_17710</name>
</gene>
<evidence type="ECO:0000313" key="8">
    <source>
        <dbReference type="Proteomes" id="UP001597114"/>
    </source>
</evidence>
<dbReference type="InterPro" id="IPR016162">
    <property type="entry name" value="Ald_DH_N"/>
</dbReference>
<feature type="domain" description="Aldehyde dehydrogenase" evidence="6">
    <location>
        <begin position="20"/>
        <end position="475"/>
    </location>
</feature>
<dbReference type="InterPro" id="IPR029510">
    <property type="entry name" value="Ald_DH_CS_GLU"/>
</dbReference>
<dbReference type="Gene3D" id="3.40.309.10">
    <property type="entry name" value="Aldehyde Dehydrogenase, Chain A, domain 2"/>
    <property type="match status" value="1"/>
</dbReference>
<reference evidence="8" key="1">
    <citation type="journal article" date="2019" name="Int. J. Syst. Evol. Microbiol.">
        <title>The Global Catalogue of Microorganisms (GCM) 10K type strain sequencing project: providing services to taxonomists for standard genome sequencing and annotation.</title>
        <authorList>
            <consortium name="The Broad Institute Genomics Platform"/>
            <consortium name="The Broad Institute Genome Sequencing Center for Infectious Disease"/>
            <person name="Wu L."/>
            <person name="Ma J."/>
        </authorList>
    </citation>
    <scope>NUCLEOTIDE SEQUENCE [LARGE SCALE GENOMIC DNA]</scope>
    <source>
        <strain evidence="8">CCM 7043</strain>
    </source>
</reference>
<feature type="active site" evidence="4">
    <location>
        <position position="253"/>
    </location>
</feature>
<keyword evidence="8" id="KW-1185">Reference proteome</keyword>
<evidence type="ECO:0000313" key="7">
    <source>
        <dbReference type="EMBL" id="MFD1519333.1"/>
    </source>
</evidence>
<sequence length="486" mass="51497">MTVTRDLLIGGKEVPALSGRTSADINPRTGEVVAVVPASGPADVIRAVDAAEAAFPGWAETVPSVRRDIIIKAGELLEERVEDFVQIMGEETGGTRFWAEFNVKRAAELLRYAAGDAYLPVGEMLATDTPGRWSMAVRQPAGVVAALVPWNGPLVLCARAIAVALATGNTVVLRPSEEAPLTSGLFLADVLRDAGLPGGVLNVVTNAREDAPQVVEALIADPRVRRVNFTGSTAVGRIIGRLAGENLKPVLLELGGKNPIIVLDDADIDYAVSGVFVARFMNDGQTCMCVDRVIVQRGVAKRFADAFVAKVRELGRGDEPNPHKAIGPLINARAADRVAALVEDAVTKGASVLAGGGPASGPYYPATVLTDITEDMEIYSQEVFGPVASLYVVDDEAEAVALADDTDYGLAGAVYTENVGRGLRLARQLRHGSVHINDQTIADEPQAPVGGIKDSGFGHFGGRWGAEFFTETRWITIADRHADFPF</sequence>
<dbReference type="Pfam" id="PF00171">
    <property type="entry name" value="Aldedh"/>
    <property type="match status" value="1"/>
</dbReference>
<keyword evidence="3" id="KW-0520">NAD</keyword>
<dbReference type="Gene3D" id="3.40.605.10">
    <property type="entry name" value="Aldehyde Dehydrogenase, Chain A, domain 1"/>
    <property type="match status" value="1"/>
</dbReference>
<comment type="caution">
    <text evidence="7">The sequence shown here is derived from an EMBL/GenBank/DDBJ whole genome shotgun (WGS) entry which is preliminary data.</text>
</comment>
<accession>A0ABW4EWV8</accession>
<organism evidence="7 8">
    <name type="scientific">Pseudonocardia yunnanensis</name>
    <dbReference type="NCBI Taxonomy" id="58107"/>
    <lineage>
        <taxon>Bacteria</taxon>
        <taxon>Bacillati</taxon>
        <taxon>Actinomycetota</taxon>
        <taxon>Actinomycetes</taxon>
        <taxon>Pseudonocardiales</taxon>
        <taxon>Pseudonocardiaceae</taxon>
        <taxon>Pseudonocardia</taxon>
    </lineage>
</organism>
<dbReference type="InterPro" id="IPR015590">
    <property type="entry name" value="Aldehyde_DH_dom"/>
</dbReference>
<evidence type="ECO:0000256" key="1">
    <source>
        <dbReference type="ARBA" id="ARBA00009986"/>
    </source>
</evidence>
<dbReference type="InterPro" id="IPR016161">
    <property type="entry name" value="Ald_DH/histidinol_DH"/>
</dbReference>
<proteinExistence type="inferred from homology"/>
<evidence type="ECO:0000259" key="6">
    <source>
        <dbReference type="Pfam" id="PF00171"/>
    </source>
</evidence>
<dbReference type="Proteomes" id="UP001597114">
    <property type="component" value="Unassembled WGS sequence"/>
</dbReference>
<dbReference type="InterPro" id="IPR016163">
    <property type="entry name" value="Ald_DH_C"/>
</dbReference>